<dbReference type="Gene3D" id="3.50.50.60">
    <property type="entry name" value="FAD/NAD(P)-binding domain"/>
    <property type="match status" value="2"/>
</dbReference>
<name>A0ABU5CJI5_9BACI</name>
<evidence type="ECO:0000313" key="3">
    <source>
        <dbReference type="EMBL" id="MDY0406532.1"/>
    </source>
</evidence>
<reference evidence="3 4" key="1">
    <citation type="submission" date="2023-10" db="EMBL/GenBank/DDBJ databases">
        <title>179-bfca-hs.</title>
        <authorList>
            <person name="Miliotis G."/>
            <person name="Sengupta P."/>
            <person name="Hameed A."/>
            <person name="Chuvochina M."/>
            <person name="Mcdonagh F."/>
            <person name="Simpson A.C."/>
            <person name="Singh N.K."/>
            <person name="Rekha P.D."/>
            <person name="Raman K."/>
            <person name="Hugenholtz P."/>
            <person name="Venkateswaran K."/>
        </authorList>
    </citation>
    <scope>NUCLEOTIDE SEQUENCE [LARGE SCALE GENOMIC DNA]</scope>
    <source>
        <strain evidence="3 4">179-BFC-A-HS</strain>
    </source>
</reference>
<dbReference type="InterPro" id="IPR051691">
    <property type="entry name" value="Metab_Enz_Cyan_OpOx_G3PDH"/>
</dbReference>
<evidence type="ECO:0000259" key="2">
    <source>
        <dbReference type="Pfam" id="PF07992"/>
    </source>
</evidence>
<evidence type="ECO:0000256" key="1">
    <source>
        <dbReference type="ARBA" id="ARBA00023002"/>
    </source>
</evidence>
<dbReference type="EMBL" id="JAROCA020000002">
    <property type="protein sequence ID" value="MDY0406532.1"/>
    <property type="molecule type" value="Genomic_DNA"/>
</dbReference>
<proteinExistence type="predicted"/>
<keyword evidence="1" id="KW-0560">Oxidoreductase</keyword>
<dbReference type="InterPro" id="IPR023753">
    <property type="entry name" value="FAD/NAD-binding_dom"/>
</dbReference>
<dbReference type="PRINTS" id="PR00368">
    <property type="entry name" value="FADPNR"/>
</dbReference>
<comment type="caution">
    <text evidence="3">The sequence shown here is derived from an EMBL/GenBank/DDBJ whole genome shotgun (WGS) entry which is preliminary data.</text>
</comment>
<dbReference type="InterPro" id="IPR036188">
    <property type="entry name" value="FAD/NAD-bd_sf"/>
</dbReference>
<dbReference type="PANTHER" id="PTHR42949">
    <property type="entry name" value="ANAEROBIC GLYCEROL-3-PHOSPHATE DEHYDROGENASE SUBUNIT B"/>
    <property type="match status" value="1"/>
</dbReference>
<dbReference type="Pfam" id="PF07992">
    <property type="entry name" value="Pyr_redox_2"/>
    <property type="match status" value="1"/>
</dbReference>
<dbReference type="Proteomes" id="UP001228376">
    <property type="component" value="Unassembled WGS sequence"/>
</dbReference>
<dbReference type="RefSeq" id="WP_306067506.1">
    <property type="nucleotide sequence ID" value="NZ_JAROCA020000002.1"/>
</dbReference>
<dbReference type="PRINTS" id="PR00469">
    <property type="entry name" value="PNDRDTASEII"/>
</dbReference>
<evidence type="ECO:0000313" key="4">
    <source>
        <dbReference type="Proteomes" id="UP001228376"/>
    </source>
</evidence>
<feature type="domain" description="FAD/NAD(P)-binding" evidence="2">
    <location>
        <begin position="4"/>
        <end position="292"/>
    </location>
</feature>
<sequence length="363" mass="39532">MKTDLFIIGGGPAGLHAASVAATYGIETMIVDESFSLGGQLRQQTQQLRNLPKSFKTQTGTALAKQMIEKLRQLDVTKLVKHTMIGTYQDGRIGVTDGHRTIPISANKIIVATGAAEEACAFPGWTLPGVMTVGAAQILLNREYVRPGKNALILGSNNFALQVAKQLAEGGVNVKGIIENKERMEGNETETIDQLQKIGVPLYFNSTIQRAFGREKVEKVILNHGHKALEMDVDLICIGKGLSPILEPFEILDCHFTYEQALGGWLPVYSLSMQTSNPSVYVAGNAAGITDMGAILLTAEIAAVSIAESLECVNNADADKTRKLLWQELEQIESESFKRTFQARANVVKRFQEETDLSQVNGQ</sequence>
<dbReference type="SUPFAM" id="SSF51905">
    <property type="entry name" value="FAD/NAD(P)-binding domain"/>
    <property type="match status" value="1"/>
</dbReference>
<keyword evidence="4" id="KW-1185">Reference proteome</keyword>
<protein>
    <submittedName>
        <fullName evidence="3">FAD-dependent oxidoreductase</fullName>
    </submittedName>
</protein>
<dbReference type="PANTHER" id="PTHR42949:SF3">
    <property type="entry name" value="ANAEROBIC GLYCEROL-3-PHOSPHATE DEHYDROGENASE SUBUNIT B"/>
    <property type="match status" value="1"/>
</dbReference>
<organism evidence="3 4">
    <name type="scientific">Tigheibacillus jepli</name>
    <dbReference type="NCBI Taxonomy" id="3035914"/>
    <lineage>
        <taxon>Bacteria</taxon>
        <taxon>Bacillati</taxon>
        <taxon>Bacillota</taxon>
        <taxon>Bacilli</taxon>
        <taxon>Bacillales</taxon>
        <taxon>Bacillaceae</taxon>
        <taxon>Tigheibacillus</taxon>
    </lineage>
</organism>
<gene>
    <name evidence="3" type="ORF">P5G51_015215</name>
</gene>
<accession>A0ABU5CJI5</accession>